<dbReference type="PANTHER" id="PTHR46470">
    <property type="entry name" value="N-ACYLNEURAMINATE-9-PHOSPHATASE"/>
    <property type="match status" value="1"/>
</dbReference>
<keyword evidence="4" id="KW-0460">Magnesium</keyword>
<evidence type="ECO:0000313" key="5">
    <source>
        <dbReference type="EMBL" id="MFD2829635.1"/>
    </source>
</evidence>
<evidence type="ECO:0000256" key="1">
    <source>
        <dbReference type="ARBA" id="ARBA00001946"/>
    </source>
</evidence>
<dbReference type="SUPFAM" id="SSF56784">
    <property type="entry name" value="HAD-like"/>
    <property type="match status" value="1"/>
</dbReference>
<dbReference type="PANTHER" id="PTHR46470:SF2">
    <property type="entry name" value="GLYCERALDEHYDE 3-PHOSPHATE PHOSPHATASE"/>
    <property type="match status" value="1"/>
</dbReference>
<dbReference type="SFLD" id="SFLDS00003">
    <property type="entry name" value="Haloacid_Dehalogenase"/>
    <property type="match status" value="1"/>
</dbReference>
<organism evidence="5 6">
    <name type="scientific">Corticicoccus populi</name>
    <dbReference type="NCBI Taxonomy" id="1812821"/>
    <lineage>
        <taxon>Bacteria</taxon>
        <taxon>Bacillati</taxon>
        <taxon>Bacillota</taxon>
        <taxon>Bacilli</taxon>
        <taxon>Bacillales</taxon>
        <taxon>Staphylococcaceae</taxon>
        <taxon>Corticicoccus</taxon>
    </lineage>
</organism>
<name>A0ABW5WT92_9STAP</name>
<evidence type="ECO:0000256" key="4">
    <source>
        <dbReference type="ARBA" id="ARBA00022842"/>
    </source>
</evidence>
<protein>
    <submittedName>
        <fullName evidence="5">HAD family hydrolase</fullName>
        <ecNumber evidence="5">3.1.3.-</ecNumber>
    </submittedName>
</protein>
<dbReference type="GO" id="GO:0016787">
    <property type="term" value="F:hydrolase activity"/>
    <property type="evidence" value="ECO:0007669"/>
    <property type="project" value="UniProtKB-KW"/>
</dbReference>
<sequence>MKKYKAVIFDLDDTLLDRNVAVDELLYLLVEKYYNSSGDIDTDKMLYQFRHYDKENFGKADKTKVLEPFFETFPPDIEMDKDEMMEFWNTYFPKCFKADQETLSILDKISSKVKMAIVTNGTSERQNAKIKNSGLDAYFKTILISEEAGVRKPDRRIFDMVLNHLELEAGEVLFIGDHLEWDVEGSQNAGMNDVWFNPLNHENNTHIHPSKEIKNMGDLLKWIE</sequence>
<dbReference type="InterPro" id="IPR006439">
    <property type="entry name" value="HAD-SF_hydro_IA"/>
</dbReference>
<gene>
    <name evidence="5" type="ORF">ACFSX4_04085</name>
</gene>
<keyword evidence="3 5" id="KW-0378">Hydrolase</keyword>
<dbReference type="InterPro" id="IPR023214">
    <property type="entry name" value="HAD_sf"/>
</dbReference>
<proteinExistence type="predicted"/>
<evidence type="ECO:0000313" key="6">
    <source>
        <dbReference type="Proteomes" id="UP001597519"/>
    </source>
</evidence>
<keyword evidence="2" id="KW-0479">Metal-binding</keyword>
<dbReference type="NCBIfam" id="TIGR01549">
    <property type="entry name" value="HAD-SF-IA-v1"/>
    <property type="match status" value="1"/>
</dbReference>
<dbReference type="SFLD" id="SFLDG01129">
    <property type="entry name" value="C1.5:_HAD__Beta-PGM__Phosphata"/>
    <property type="match status" value="1"/>
</dbReference>
<dbReference type="EMBL" id="JBHUOQ010000001">
    <property type="protein sequence ID" value="MFD2829635.1"/>
    <property type="molecule type" value="Genomic_DNA"/>
</dbReference>
<dbReference type="Gene3D" id="1.20.120.710">
    <property type="entry name" value="Haloacid dehalogenase hydrolase-like domain"/>
    <property type="match status" value="1"/>
</dbReference>
<reference evidence="6" key="1">
    <citation type="journal article" date="2019" name="Int. J. Syst. Evol. Microbiol.">
        <title>The Global Catalogue of Microorganisms (GCM) 10K type strain sequencing project: providing services to taxonomists for standard genome sequencing and annotation.</title>
        <authorList>
            <consortium name="The Broad Institute Genomics Platform"/>
            <consortium name="The Broad Institute Genome Sequencing Center for Infectious Disease"/>
            <person name="Wu L."/>
            <person name="Ma J."/>
        </authorList>
    </citation>
    <scope>NUCLEOTIDE SEQUENCE [LARGE SCALE GENOMIC DNA]</scope>
    <source>
        <strain evidence="6">KCTC 33575</strain>
    </source>
</reference>
<dbReference type="Pfam" id="PF13419">
    <property type="entry name" value="HAD_2"/>
    <property type="match status" value="1"/>
</dbReference>
<keyword evidence="6" id="KW-1185">Reference proteome</keyword>
<dbReference type="RefSeq" id="WP_377771807.1">
    <property type="nucleotide sequence ID" value="NZ_JBHUOQ010000001.1"/>
</dbReference>
<dbReference type="EC" id="3.1.3.-" evidence="5"/>
<comment type="caution">
    <text evidence="5">The sequence shown here is derived from an EMBL/GenBank/DDBJ whole genome shotgun (WGS) entry which is preliminary data.</text>
</comment>
<dbReference type="Gene3D" id="3.40.50.1000">
    <property type="entry name" value="HAD superfamily/HAD-like"/>
    <property type="match status" value="1"/>
</dbReference>
<dbReference type="Proteomes" id="UP001597519">
    <property type="component" value="Unassembled WGS sequence"/>
</dbReference>
<evidence type="ECO:0000256" key="3">
    <source>
        <dbReference type="ARBA" id="ARBA00022801"/>
    </source>
</evidence>
<comment type="cofactor">
    <cofactor evidence="1">
        <name>Mg(2+)</name>
        <dbReference type="ChEBI" id="CHEBI:18420"/>
    </cofactor>
</comment>
<dbReference type="InterPro" id="IPR051400">
    <property type="entry name" value="HAD-like_hydrolase"/>
</dbReference>
<dbReference type="PRINTS" id="PR00413">
    <property type="entry name" value="HADHALOGNASE"/>
</dbReference>
<dbReference type="InterPro" id="IPR041492">
    <property type="entry name" value="HAD_2"/>
</dbReference>
<evidence type="ECO:0000256" key="2">
    <source>
        <dbReference type="ARBA" id="ARBA00022723"/>
    </source>
</evidence>
<dbReference type="InterPro" id="IPR036412">
    <property type="entry name" value="HAD-like_sf"/>
</dbReference>
<accession>A0ABW5WT92</accession>